<dbReference type="EMBL" id="QHCV01000040">
    <property type="protein sequence ID" value="RAV32060.1"/>
    <property type="molecule type" value="Genomic_DNA"/>
</dbReference>
<sequence length="502" mass="51384">MRHNTARRSALIASTITSATSLTVLFASFLPAAGAVPVSSTLPLSCAVDAGSLGGKFTTNTQASVTVDSPESATAGQTITSTITLGDVLVTSDQVSQLNSASMGSSEVRVAVSPNLSLVNPPAGVTLENGELVIRDQLVATLDKPAKTVKISAPVQNLTFQATQDGPVAFSTVTQTVKGTINAQATAVFFPISLSMVADCSTTPGVSLNTPSGTTPPPAPAPSTNLTVDAPAAAKDGETVDLTAHLGKEGSVQFYLDNRPVGSPVALAEGIAVQKATISGLGPHTVVARYVDLKGANPLEDATATITVGLPGARSNNKAADTDNYSGTIEGAAHSVSDPLVVTPGQTVTVEGTMTTSTGRYYEQGLNPPAGVNYVDGSANILGDSRYAVTTRGTTFTPPGRGYNDPKWGQSGNPDVTPGYVGLHNTSSYFAGNGSRTVHAQFAVPVDLAPGTYVFEFGAYKYVAGLETMVPLDGTAFKVVDPNPPQLPDRIKPAPEPTPTPT</sequence>
<feature type="region of interest" description="Disordered" evidence="1">
    <location>
        <begin position="481"/>
        <end position="502"/>
    </location>
</feature>
<accession>A0A364V5X7</accession>
<dbReference type="PROSITE" id="PS51318">
    <property type="entry name" value="TAT"/>
    <property type="match status" value="1"/>
</dbReference>
<dbReference type="GO" id="GO:0005975">
    <property type="term" value="P:carbohydrate metabolic process"/>
    <property type="evidence" value="ECO:0007669"/>
    <property type="project" value="UniProtKB-ARBA"/>
</dbReference>
<feature type="domain" description="DIP2116-like N-terminal" evidence="2">
    <location>
        <begin position="44"/>
        <end position="209"/>
    </location>
</feature>
<dbReference type="InterPro" id="IPR006311">
    <property type="entry name" value="TAT_signal"/>
</dbReference>
<feature type="non-terminal residue" evidence="3">
    <location>
        <position position="502"/>
    </location>
</feature>
<dbReference type="AlphaFoldDB" id="A0A364V5X7"/>
<dbReference type="Gene3D" id="2.60.40.2260">
    <property type="match status" value="1"/>
</dbReference>
<evidence type="ECO:0000313" key="3">
    <source>
        <dbReference type="EMBL" id="RAV32060.1"/>
    </source>
</evidence>
<dbReference type="InterPro" id="IPR013783">
    <property type="entry name" value="Ig-like_fold"/>
</dbReference>
<gene>
    <name evidence="3" type="ORF">DLJ54_05030</name>
</gene>
<dbReference type="Gene3D" id="2.60.40.10">
    <property type="entry name" value="Immunoglobulins"/>
    <property type="match status" value="1"/>
</dbReference>
<dbReference type="Proteomes" id="UP000251577">
    <property type="component" value="Unassembled WGS sequence"/>
</dbReference>
<dbReference type="Gene3D" id="2.60.40.2270">
    <property type="match status" value="1"/>
</dbReference>
<evidence type="ECO:0000256" key="1">
    <source>
        <dbReference type="SAM" id="MobiDB-lite"/>
    </source>
</evidence>
<evidence type="ECO:0000313" key="4">
    <source>
        <dbReference type="Proteomes" id="UP000251577"/>
    </source>
</evidence>
<evidence type="ECO:0000259" key="2">
    <source>
        <dbReference type="Pfam" id="PF22089"/>
    </source>
</evidence>
<dbReference type="InterPro" id="IPR054313">
    <property type="entry name" value="DIP2116-like_N"/>
</dbReference>
<name>A0A364V5X7_9CORY</name>
<comment type="caution">
    <text evidence="3">The sequence shown here is derived from an EMBL/GenBank/DDBJ whole genome shotgun (WGS) entry which is preliminary data.</text>
</comment>
<feature type="region of interest" description="Disordered" evidence="1">
    <location>
        <begin position="392"/>
        <end position="411"/>
    </location>
</feature>
<reference evidence="3 4" key="1">
    <citation type="journal article" date="2018" name="Syst. Appl. Microbiol.">
        <title>Corynebacterium heidelbergense sp. nov., isolated from the preen glands of Egyptian geese (Alopochen aegyptiacus).</title>
        <authorList>
            <person name="Braun M.S."/>
            <person name="Wang E."/>
            <person name="Zimmermann S."/>
            <person name="Wink M."/>
        </authorList>
    </citation>
    <scope>NUCLEOTIDE SEQUENCE [LARGE SCALE GENOMIC DNA]</scope>
    <source>
        <strain evidence="3 4">647</strain>
    </source>
</reference>
<feature type="compositionally biased region" description="Low complexity" evidence="1">
    <location>
        <begin position="392"/>
        <end position="402"/>
    </location>
</feature>
<keyword evidence="4" id="KW-1185">Reference proteome</keyword>
<dbReference type="RefSeq" id="WP_133258572.1">
    <property type="nucleotide sequence ID" value="NZ_QHCV01000040.1"/>
</dbReference>
<proteinExistence type="predicted"/>
<organism evidence="3 4">
    <name type="scientific">Corynebacterium heidelbergense</name>
    <dbReference type="NCBI Taxonomy" id="2055947"/>
    <lineage>
        <taxon>Bacteria</taxon>
        <taxon>Bacillati</taxon>
        <taxon>Actinomycetota</taxon>
        <taxon>Actinomycetes</taxon>
        <taxon>Mycobacteriales</taxon>
        <taxon>Corynebacteriaceae</taxon>
        <taxon>Corynebacterium</taxon>
    </lineage>
</organism>
<protein>
    <recommendedName>
        <fullName evidence="2">DIP2116-like N-terminal domain-containing protein</fullName>
    </recommendedName>
</protein>
<dbReference type="Pfam" id="PF22089">
    <property type="entry name" value="DIP2116-like_N"/>
    <property type="match status" value="1"/>
</dbReference>